<evidence type="ECO:0000256" key="6">
    <source>
        <dbReference type="ARBA" id="ARBA00039101"/>
    </source>
</evidence>
<dbReference type="PANTHER" id="PTHR11530">
    <property type="entry name" value="D-AMINO ACID OXIDASE"/>
    <property type="match status" value="1"/>
</dbReference>
<accession>A0A2A8CVV8</accession>
<evidence type="ECO:0000256" key="1">
    <source>
        <dbReference type="ARBA" id="ARBA00001974"/>
    </source>
</evidence>
<keyword evidence="5" id="KW-0560">Oxidoreductase</keyword>
<reference evidence="10 11" key="1">
    <citation type="submission" date="2017-10" db="EMBL/GenBank/DDBJ databases">
        <title>Draft genome of Longibacter Salinarum.</title>
        <authorList>
            <person name="Goh K.M."/>
            <person name="Shamsir M.S."/>
            <person name="Lim S.W."/>
        </authorList>
    </citation>
    <scope>NUCLEOTIDE SEQUENCE [LARGE SCALE GENOMIC DNA]</scope>
    <source>
        <strain evidence="10 11">KCTC 52045</strain>
    </source>
</reference>
<evidence type="ECO:0000259" key="9">
    <source>
        <dbReference type="Pfam" id="PF01266"/>
    </source>
</evidence>
<dbReference type="EMBL" id="PDEQ01000006">
    <property type="protein sequence ID" value="PEN12753.1"/>
    <property type="molecule type" value="Genomic_DNA"/>
</dbReference>
<dbReference type="PANTHER" id="PTHR11530:SF11">
    <property type="entry name" value="D-ASPARTATE OXIDASE"/>
    <property type="match status" value="1"/>
</dbReference>
<dbReference type="GO" id="GO:0003884">
    <property type="term" value="F:D-amino-acid oxidase activity"/>
    <property type="evidence" value="ECO:0007669"/>
    <property type="project" value="UniProtKB-EC"/>
</dbReference>
<dbReference type="RefSeq" id="WP_098076087.1">
    <property type="nucleotide sequence ID" value="NZ_PDEQ01000006.1"/>
</dbReference>
<evidence type="ECO:0000256" key="4">
    <source>
        <dbReference type="ARBA" id="ARBA00022827"/>
    </source>
</evidence>
<evidence type="ECO:0000256" key="3">
    <source>
        <dbReference type="ARBA" id="ARBA00022630"/>
    </source>
</evidence>
<sequence>MASISVLGGGVNGVTTGLLLRLFGHDVTLYTRRRADHAHGTHDPVMASLYPAASVIPHAVTVDDPAKHLADAQAMFDVLRSTGGFGVRKQLHFEAYESPEADPPYAAALDGFRRLRHSNLQPPRRRGADDVYGWHFDLYFAEAPVYFDALFAAFEQLGGRIEHREITRSTLHELPGDAFVNALGGEAPNIFPDPAPAQYLLGILIFAASPGLPRHTGTGRRVSYNYTPASDVYAAADGSPAGVYAYPRRDVWVLGGTKQPGHIAADGTWNGEPMDGELVELPLAGVPDQTVGVPRPIIDLNRQLLSDLTGHSLLMSGLEATYGIRYARDLDGAGVRFCLDNTPDGRPVAHNTGHGGAGVTLSWSSALRVLRILQDAGITTSPLSSHPELPHLFQRLRDTALHLLRRSGVNDEAQTSASGSS</sequence>
<dbReference type="SUPFAM" id="SSF51971">
    <property type="entry name" value="Nucleotide-binding domain"/>
    <property type="match status" value="1"/>
</dbReference>
<keyword evidence="4" id="KW-0274">FAD</keyword>
<dbReference type="AlphaFoldDB" id="A0A2A8CVV8"/>
<keyword evidence="11" id="KW-1185">Reference proteome</keyword>
<evidence type="ECO:0000313" key="10">
    <source>
        <dbReference type="EMBL" id="PEN12753.1"/>
    </source>
</evidence>
<comment type="catalytic activity">
    <reaction evidence="8">
        <text>a D-alpha-amino acid + O2 + H2O = a 2-oxocarboxylate + H2O2 + NH4(+)</text>
        <dbReference type="Rhea" id="RHEA:21816"/>
        <dbReference type="ChEBI" id="CHEBI:15377"/>
        <dbReference type="ChEBI" id="CHEBI:15379"/>
        <dbReference type="ChEBI" id="CHEBI:16240"/>
        <dbReference type="ChEBI" id="CHEBI:28938"/>
        <dbReference type="ChEBI" id="CHEBI:35179"/>
        <dbReference type="ChEBI" id="CHEBI:59871"/>
        <dbReference type="EC" id="1.4.3.3"/>
    </reaction>
    <physiologicalReaction direction="left-to-right" evidence="8">
        <dbReference type="Rhea" id="RHEA:21817"/>
    </physiologicalReaction>
</comment>
<comment type="caution">
    <text evidence="10">The sequence shown here is derived from an EMBL/GenBank/DDBJ whole genome shotgun (WGS) entry which is preliminary data.</text>
</comment>
<dbReference type="EC" id="1.4.3.3" evidence="6"/>
<dbReference type="GO" id="GO:0071949">
    <property type="term" value="F:FAD binding"/>
    <property type="evidence" value="ECO:0007669"/>
    <property type="project" value="InterPro"/>
</dbReference>
<dbReference type="Pfam" id="PF01266">
    <property type="entry name" value="DAO"/>
    <property type="match status" value="1"/>
</dbReference>
<dbReference type="Gene3D" id="3.30.9.10">
    <property type="entry name" value="D-Amino Acid Oxidase, subunit A, domain 2"/>
    <property type="match status" value="1"/>
</dbReference>
<dbReference type="InterPro" id="IPR023209">
    <property type="entry name" value="DAO"/>
</dbReference>
<organism evidence="10 11">
    <name type="scientific">Longibacter salinarum</name>
    <dbReference type="NCBI Taxonomy" id="1850348"/>
    <lineage>
        <taxon>Bacteria</taxon>
        <taxon>Pseudomonadati</taxon>
        <taxon>Rhodothermota</taxon>
        <taxon>Rhodothermia</taxon>
        <taxon>Rhodothermales</taxon>
        <taxon>Salisaetaceae</taxon>
        <taxon>Longibacter</taxon>
    </lineage>
</organism>
<evidence type="ECO:0000256" key="5">
    <source>
        <dbReference type="ARBA" id="ARBA00023002"/>
    </source>
</evidence>
<dbReference type="OrthoDB" id="246701at2"/>
<evidence type="ECO:0000256" key="2">
    <source>
        <dbReference type="ARBA" id="ARBA00006730"/>
    </source>
</evidence>
<name>A0A2A8CVV8_9BACT</name>
<dbReference type="GO" id="GO:0005737">
    <property type="term" value="C:cytoplasm"/>
    <property type="evidence" value="ECO:0007669"/>
    <property type="project" value="TreeGrafter"/>
</dbReference>
<evidence type="ECO:0000256" key="8">
    <source>
        <dbReference type="ARBA" id="ARBA00049547"/>
    </source>
</evidence>
<dbReference type="Proteomes" id="UP000220102">
    <property type="component" value="Unassembled WGS sequence"/>
</dbReference>
<evidence type="ECO:0000313" key="11">
    <source>
        <dbReference type="Proteomes" id="UP000220102"/>
    </source>
</evidence>
<dbReference type="InterPro" id="IPR006076">
    <property type="entry name" value="FAD-dep_OxRdtase"/>
</dbReference>
<protein>
    <recommendedName>
        <fullName evidence="7">D-amino-acid oxidase</fullName>
        <ecNumber evidence="6">1.4.3.3</ecNumber>
    </recommendedName>
</protein>
<keyword evidence="3" id="KW-0285">Flavoprotein</keyword>
<comment type="cofactor">
    <cofactor evidence="1">
        <name>FAD</name>
        <dbReference type="ChEBI" id="CHEBI:57692"/>
    </cofactor>
</comment>
<feature type="domain" description="FAD dependent oxidoreductase" evidence="9">
    <location>
        <begin position="5"/>
        <end position="366"/>
    </location>
</feature>
<evidence type="ECO:0000256" key="7">
    <source>
        <dbReference type="ARBA" id="ARBA00039751"/>
    </source>
</evidence>
<gene>
    <name evidence="10" type="ORF">CRI94_12075</name>
</gene>
<dbReference type="GO" id="GO:0019478">
    <property type="term" value="P:D-amino acid catabolic process"/>
    <property type="evidence" value="ECO:0007669"/>
    <property type="project" value="TreeGrafter"/>
</dbReference>
<dbReference type="Gene3D" id="3.40.50.720">
    <property type="entry name" value="NAD(P)-binding Rossmann-like Domain"/>
    <property type="match status" value="1"/>
</dbReference>
<comment type="similarity">
    <text evidence="2">Belongs to the DAMOX/DASOX family.</text>
</comment>
<proteinExistence type="inferred from homology"/>